<dbReference type="AlphaFoldDB" id="A0A8H5H441"/>
<sequence>MGGKELIVVTMSFQAPWDKPDFETAGEVVDFRSLVFEVSSIFKSFAKICHLVSRLLAVYAENPSDAQNYNTMMESWYPLYTDLPRPLRICKKMDRSGPDQIPLCWLGPIDPIADISL</sequence>
<protein>
    <submittedName>
        <fullName evidence="1">Uncharacterized protein</fullName>
    </submittedName>
</protein>
<keyword evidence="2" id="KW-1185">Reference proteome</keyword>
<accession>A0A8H5H441</accession>
<proteinExistence type="predicted"/>
<dbReference type="Proteomes" id="UP000518752">
    <property type="component" value="Unassembled WGS sequence"/>
</dbReference>
<dbReference type="OrthoDB" id="5987198at2759"/>
<organism evidence="1 2">
    <name type="scientific">Collybiopsis confluens</name>
    <dbReference type="NCBI Taxonomy" id="2823264"/>
    <lineage>
        <taxon>Eukaryota</taxon>
        <taxon>Fungi</taxon>
        <taxon>Dikarya</taxon>
        <taxon>Basidiomycota</taxon>
        <taxon>Agaricomycotina</taxon>
        <taxon>Agaricomycetes</taxon>
        <taxon>Agaricomycetidae</taxon>
        <taxon>Agaricales</taxon>
        <taxon>Marasmiineae</taxon>
        <taxon>Omphalotaceae</taxon>
        <taxon>Collybiopsis</taxon>
    </lineage>
</organism>
<name>A0A8H5H441_9AGAR</name>
<evidence type="ECO:0000313" key="1">
    <source>
        <dbReference type="EMBL" id="KAF5376377.1"/>
    </source>
</evidence>
<gene>
    <name evidence="1" type="ORF">D9757_008673</name>
</gene>
<comment type="caution">
    <text evidence="1">The sequence shown here is derived from an EMBL/GenBank/DDBJ whole genome shotgun (WGS) entry which is preliminary data.</text>
</comment>
<dbReference type="EMBL" id="JAACJN010000091">
    <property type="protein sequence ID" value="KAF5376377.1"/>
    <property type="molecule type" value="Genomic_DNA"/>
</dbReference>
<reference evidence="1 2" key="1">
    <citation type="journal article" date="2020" name="ISME J.">
        <title>Uncovering the hidden diversity of litter-decomposition mechanisms in mushroom-forming fungi.</title>
        <authorList>
            <person name="Floudas D."/>
            <person name="Bentzer J."/>
            <person name="Ahren D."/>
            <person name="Johansson T."/>
            <person name="Persson P."/>
            <person name="Tunlid A."/>
        </authorList>
    </citation>
    <scope>NUCLEOTIDE SEQUENCE [LARGE SCALE GENOMIC DNA]</scope>
    <source>
        <strain evidence="1 2">CBS 406.79</strain>
    </source>
</reference>
<evidence type="ECO:0000313" key="2">
    <source>
        <dbReference type="Proteomes" id="UP000518752"/>
    </source>
</evidence>